<name>A0A5B8Z1B0_CYTDA</name>
<evidence type="ECO:0000256" key="1">
    <source>
        <dbReference type="SAM" id="Phobius"/>
    </source>
</evidence>
<evidence type="ECO:0008006" key="4">
    <source>
        <dbReference type="Google" id="ProtNLM"/>
    </source>
</evidence>
<accession>A0A5B8Z1B0</accession>
<dbReference type="OrthoDB" id="9776955at2"/>
<dbReference type="Gene3D" id="3.40.50.2300">
    <property type="match status" value="2"/>
</dbReference>
<dbReference type="SUPFAM" id="SSF53822">
    <property type="entry name" value="Periplasmic binding protein-like I"/>
    <property type="match status" value="1"/>
</dbReference>
<dbReference type="InterPro" id="IPR007487">
    <property type="entry name" value="ABC_transpt-TYRBP-like"/>
</dbReference>
<keyword evidence="1" id="KW-0472">Membrane</keyword>
<keyword evidence="1" id="KW-0812">Transmembrane</keyword>
<evidence type="ECO:0000313" key="3">
    <source>
        <dbReference type="Proteomes" id="UP000321555"/>
    </source>
</evidence>
<dbReference type="Pfam" id="PF04392">
    <property type="entry name" value="ABC_sub_bind"/>
    <property type="match status" value="1"/>
</dbReference>
<keyword evidence="3" id="KW-1185">Reference proteome</keyword>
<dbReference type="EMBL" id="CP042593">
    <property type="protein sequence ID" value="QED46794.1"/>
    <property type="molecule type" value="Genomic_DNA"/>
</dbReference>
<dbReference type="RefSeq" id="WP_057775368.1">
    <property type="nucleotide sequence ID" value="NZ_CP042593.1"/>
</dbReference>
<dbReference type="KEGG" id="bda:FSZ17_05610"/>
<evidence type="ECO:0000313" key="2">
    <source>
        <dbReference type="EMBL" id="QED46794.1"/>
    </source>
</evidence>
<proteinExistence type="predicted"/>
<reference evidence="3" key="1">
    <citation type="submission" date="2019-08" db="EMBL/GenBank/DDBJ databases">
        <authorList>
            <person name="Zheng X."/>
        </authorList>
    </citation>
    <scope>NUCLEOTIDE SEQUENCE [LARGE SCALE GENOMIC DNA]</scope>
    <source>
        <strain evidence="3">FJAT-25496</strain>
    </source>
</reference>
<dbReference type="AlphaFoldDB" id="A0A5B8Z1B0"/>
<dbReference type="InterPro" id="IPR028082">
    <property type="entry name" value="Peripla_BP_I"/>
</dbReference>
<gene>
    <name evidence="2" type="ORF">FSZ17_05610</name>
</gene>
<keyword evidence="1" id="KW-1133">Transmembrane helix</keyword>
<dbReference type="CDD" id="cd06325">
    <property type="entry name" value="PBP1_ABC_unchar_transporter"/>
    <property type="match status" value="1"/>
</dbReference>
<protein>
    <recommendedName>
        <fullName evidence="4">ABC transporter substrate-binding protein</fullName>
    </recommendedName>
</protein>
<organism evidence="2 3">
    <name type="scientific">Cytobacillus dafuensis</name>
    <name type="common">Bacillus dafuensis</name>
    <dbReference type="NCBI Taxonomy" id="1742359"/>
    <lineage>
        <taxon>Bacteria</taxon>
        <taxon>Bacillati</taxon>
        <taxon>Bacillota</taxon>
        <taxon>Bacilli</taxon>
        <taxon>Bacillales</taxon>
        <taxon>Bacillaceae</taxon>
        <taxon>Cytobacillus</taxon>
    </lineage>
</organism>
<dbReference type="PANTHER" id="PTHR35271:SF1">
    <property type="entry name" value="ABC TRANSPORTER, SUBSTRATE-BINDING LIPOPROTEIN"/>
    <property type="match status" value="1"/>
</dbReference>
<dbReference type="PANTHER" id="PTHR35271">
    <property type="entry name" value="ABC TRANSPORTER, SUBSTRATE-BINDING LIPOPROTEIN-RELATED"/>
    <property type="match status" value="1"/>
</dbReference>
<feature type="transmembrane region" description="Helical" evidence="1">
    <location>
        <begin position="5"/>
        <end position="23"/>
    </location>
</feature>
<dbReference type="Proteomes" id="UP000321555">
    <property type="component" value="Chromosome"/>
</dbReference>
<dbReference type="STRING" id="1742359.GCA_001439625_04248"/>
<sequence length="333" mass="37199">MKTKWYFFILTIVTVSVFINNYLNVHENTPFKVGVLMIGDSRQEKLTGLKKGLKDLGYEENAIDFEVKNAKDDEALLDNKINELLKKKPALIVTLGGVETLALKEKMEEQKITIPVVFAGVAAPKETGIINDYRSPGGLFTGINNFHTGLAGKRLELFHELVPSVKRFHILYDKDTEVSVLSLENTIEAAADLSLQILPTNVSDPNFAENLRRNLQKNDAMIILPGFRIESLIKDISQFSKKHKVPVMGIYGDEVEEGFLASYGTSFYDQGYQAARYVSLIIQGNSPADIPVELPDSIRFIVNPKIKDELGIELNNDLMDIADFIDDESEAGQ</sequence>